<dbReference type="SUPFAM" id="SSF49401">
    <property type="entry name" value="Bacterial adhesins"/>
    <property type="match status" value="1"/>
</dbReference>
<sequence length="199" mass="20794">MKTAHSMYLAFCLGGAISVSSPALFAGTASSVLNFTTLFAGGGCGISVPPTIQFNNGNPLLPSEIEAATEAGTPKTSASFNIMLSNCSGWGLIPKIKVTGDKTTAFGSTLFRSNQLGSGDSDGYGVYLKTDGNTSFKQNNNLGYNGTISANENWSTEKQLATIDTSIPIFAVLRCGNCVYGARQGGKFSATVTFTFLYD</sequence>
<dbReference type="GO" id="GO:0007155">
    <property type="term" value="P:cell adhesion"/>
    <property type="evidence" value="ECO:0007669"/>
    <property type="project" value="InterPro"/>
</dbReference>
<dbReference type="AlphaFoldDB" id="A0AB35LF49"/>
<dbReference type="RefSeq" id="WP_109912297.1">
    <property type="nucleotide sequence ID" value="NZ_ABEXOA020000111.1"/>
</dbReference>
<reference evidence="2" key="2">
    <citation type="submission" date="2023-10" db="EMBL/GenBank/DDBJ databases">
        <title>Analysis of Resistance Genes of Carbapenem-resistant Providencia rettgeri.</title>
        <authorList>
            <person name="Liu M."/>
        </authorList>
    </citation>
    <scope>NUCLEOTIDE SEQUENCE</scope>
    <source>
        <strain evidence="2">QITACRE101</strain>
    </source>
</reference>
<keyword evidence="1" id="KW-0732">Signal</keyword>
<feature type="chain" id="PRO_5044319195" evidence="1">
    <location>
        <begin position="26"/>
        <end position="199"/>
    </location>
</feature>
<dbReference type="EMBL" id="JARVQW010000010">
    <property type="protein sequence ID" value="MDH2307146.1"/>
    <property type="molecule type" value="Genomic_DNA"/>
</dbReference>
<feature type="signal peptide" evidence="1">
    <location>
        <begin position="1"/>
        <end position="25"/>
    </location>
</feature>
<accession>A0AB35LF49</accession>
<comment type="caution">
    <text evidence="2">The sequence shown here is derived from an EMBL/GenBank/DDBJ whole genome shotgun (WGS) entry which is preliminary data.</text>
</comment>
<evidence type="ECO:0000256" key="1">
    <source>
        <dbReference type="SAM" id="SignalP"/>
    </source>
</evidence>
<name>A0AB35LF49_PRORE</name>
<dbReference type="InterPro" id="IPR036937">
    <property type="entry name" value="Adhesion_dom_fimbrial_sf"/>
</dbReference>
<dbReference type="GO" id="GO:0009289">
    <property type="term" value="C:pilus"/>
    <property type="evidence" value="ECO:0007669"/>
    <property type="project" value="InterPro"/>
</dbReference>
<organism evidence="2 3">
    <name type="scientific">Providencia rettgeri</name>
    <dbReference type="NCBI Taxonomy" id="587"/>
    <lineage>
        <taxon>Bacteria</taxon>
        <taxon>Pseudomonadati</taxon>
        <taxon>Pseudomonadota</taxon>
        <taxon>Gammaproteobacteria</taxon>
        <taxon>Enterobacterales</taxon>
        <taxon>Morganellaceae</taxon>
        <taxon>Providencia</taxon>
    </lineage>
</organism>
<protein>
    <submittedName>
        <fullName evidence="2">Fimbrial protein</fullName>
    </submittedName>
</protein>
<dbReference type="InterPro" id="IPR008966">
    <property type="entry name" value="Adhesion_dom_sf"/>
</dbReference>
<evidence type="ECO:0000313" key="2">
    <source>
        <dbReference type="EMBL" id="MDH2307146.1"/>
    </source>
</evidence>
<dbReference type="Gene3D" id="2.60.40.1090">
    <property type="entry name" value="Fimbrial-type adhesion domain"/>
    <property type="match status" value="1"/>
</dbReference>
<reference evidence="2" key="1">
    <citation type="submission" date="2023-04" db="EMBL/GenBank/DDBJ databases">
        <authorList>
            <person name="Li W."/>
        </authorList>
    </citation>
    <scope>NUCLEOTIDE SEQUENCE</scope>
    <source>
        <strain evidence="2">QITACRE101</strain>
    </source>
</reference>
<gene>
    <name evidence="2" type="ORF">QDQ51_17185</name>
</gene>
<proteinExistence type="predicted"/>
<dbReference type="Proteomes" id="UP001162044">
    <property type="component" value="Unassembled WGS sequence"/>
</dbReference>
<evidence type="ECO:0000313" key="3">
    <source>
        <dbReference type="Proteomes" id="UP001162044"/>
    </source>
</evidence>